<dbReference type="InterPro" id="IPR035513">
    <property type="entry name" value="Invertase/methylesterase_inhib"/>
</dbReference>
<feature type="chain" id="PRO_5019806461" description="Pectinesterase inhibitor domain-containing protein" evidence="2">
    <location>
        <begin position="30"/>
        <end position="216"/>
    </location>
</feature>
<evidence type="ECO:0000259" key="3">
    <source>
        <dbReference type="SMART" id="SM00856"/>
    </source>
</evidence>
<dbReference type="PANTHER" id="PTHR31080:SF64">
    <property type="entry name" value="PLANT INVERTASE_PECTIN METHYLESTERASE INHIBITOR SUPERFAMILY PROTEIN"/>
    <property type="match status" value="1"/>
</dbReference>
<dbReference type="GO" id="GO:0004857">
    <property type="term" value="F:enzyme inhibitor activity"/>
    <property type="evidence" value="ECO:0007669"/>
    <property type="project" value="InterPro"/>
</dbReference>
<sequence length="216" mass="22767">MRPSPLFSFISSLSIFTLLLLHAPPPSTAALANPTTTTASAAAPYTDFILKSCQNTLYPDTCYASLSRYASAVRGDVARLARVAIGVSLDHAKSMTTYVGNNNLSPLADGGGEHRAVAAIRDCSSTLGDSVDQIQESLQQMKQLGGSAEDLAFQLSNVLTWMSAAETNEDTCVDGFDNVADGSLRSDVYDGVVKVKQLTSNALALVNAFANKVAKP</sequence>
<protein>
    <recommendedName>
        <fullName evidence="3">Pectinesterase inhibitor domain-containing protein</fullName>
    </recommendedName>
</protein>
<dbReference type="EMBL" id="OOIL02000559">
    <property type="protein sequence ID" value="VFQ66514.1"/>
    <property type="molecule type" value="Genomic_DNA"/>
</dbReference>
<keyword evidence="1 2" id="KW-0732">Signal</keyword>
<dbReference type="InterPro" id="IPR006501">
    <property type="entry name" value="Pectinesterase_inhib_dom"/>
</dbReference>
<accession>A0A484KRE1</accession>
<evidence type="ECO:0000256" key="2">
    <source>
        <dbReference type="SAM" id="SignalP"/>
    </source>
</evidence>
<dbReference type="Proteomes" id="UP000595140">
    <property type="component" value="Unassembled WGS sequence"/>
</dbReference>
<dbReference type="Pfam" id="PF04043">
    <property type="entry name" value="PMEI"/>
    <property type="match status" value="1"/>
</dbReference>
<dbReference type="CDD" id="cd15798">
    <property type="entry name" value="PMEI-like_3"/>
    <property type="match status" value="1"/>
</dbReference>
<evidence type="ECO:0000313" key="4">
    <source>
        <dbReference type="EMBL" id="VFQ66514.1"/>
    </source>
</evidence>
<evidence type="ECO:0000256" key="1">
    <source>
        <dbReference type="ARBA" id="ARBA00022729"/>
    </source>
</evidence>
<dbReference type="SUPFAM" id="SSF101148">
    <property type="entry name" value="Plant invertase/pectin methylesterase inhibitor"/>
    <property type="match status" value="1"/>
</dbReference>
<gene>
    <name evidence="4" type="ORF">CCAM_LOCUS8290</name>
</gene>
<dbReference type="Gene3D" id="1.20.140.40">
    <property type="entry name" value="Invertase/pectin methylesterase inhibitor family protein"/>
    <property type="match status" value="1"/>
</dbReference>
<dbReference type="PANTHER" id="PTHR31080">
    <property type="entry name" value="PECTINESTERASE INHIBITOR-LIKE"/>
    <property type="match status" value="1"/>
</dbReference>
<dbReference type="OrthoDB" id="1430376at2759"/>
<dbReference type="AlphaFoldDB" id="A0A484KRE1"/>
<keyword evidence="5" id="KW-1185">Reference proteome</keyword>
<organism evidence="4 5">
    <name type="scientific">Cuscuta campestris</name>
    <dbReference type="NCBI Taxonomy" id="132261"/>
    <lineage>
        <taxon>Eukaryota</taxon>
        <taxon>Viridiplantae</taxon>
        <taxon>Streptophyta</taxon>
        <taxon>Embryophyta</taxon>
        <taxon>Tracheophyta</taxon>
        <taxon>Spermatophyta</taxon>
        <taxon>Magnoliopsida</taxon>
        <taxon>eudicotyledons</taxon>
        <taxon>Gunneridae</taxon>
        <taxon>Pentapetalae</taxon>
        <taxon>asterids</taxon>
        <taxon>lamiids</taxon>
        <taxon>Solanales</taxon>
        <taxon>Convolvulaceae</taxon>
        <taxon>Cuscuteae</taxon>
        <taxon>Cuscuta</taxon>
        <taxon>Cuscuta subgen. Grammica</taxon>
        <taxon>Cuscuta sect. Cleistogrammica</taxon>
    </lineage>
</organism>
<dbReference type="NCBIfam" id="TIGR01614">
    <property type="entry name" value="PME_inhib"/>
    <property type="match status" value="1"/>
</dbReference>
<name>A0A484KRE1_9ASTE</name>
<feature type="domain" description="Pectinesterase inhibitor" evidence="3">
    <location>
        <begin position="44"/>
        <end position="205"/>
    </location>
</feature>
<evidence type="ECO:0000313" key="5">
    <source>
        <dbReference type="Proteomes" id="UP000595140"/>
    </source>
</evidence>
<dbReference type="SMART" id="SM00856">
    <property type="entry name" value="PMEI"/>
    <property type="match status" value="1"/>
</dbReference>
<feature type="signal peptide" evidence="2">
    <location>
        <begin position="1"/>
        <end position="29"/>
    </location>
</feature>
<reference evidence="4 5" key="1">
    <citation type="submission" date="2018-04" db="EMBL/GenBank/DDBJ databases">
        <authorList>
            <person name="Vogel A."/>
        </authorList>
    </citation>
    <scope>NUCLEOTIDE SEQUENCE [LARGE SCALE GENOMIC DNA]</scope>
</reference>
<dbReference type="InterPro" id="IPR051955">
    <property type="entry name" value="PME_Inhibitor"/>
</dbReference>
<proteinExistence type="predicted"/>